<evidence type="ECO:0000256" key="2">
    <source>
        <dbReference type="ARBA" id="ARBA00022723"/>
    </source>
</evidence>
<evidence type="ECO:0000256" key="3">
    <source>
        <dbReference type="ARBA" id="ARBA00022964"/>
    </source>
</evidence>
<sequence>MLSIWSLLCWVSLILSSQAQEQPEIGSCHLWTGAPECGWEPNLKPMEVFDSTFYAYVPPDVSTYYNETDGTRKVHTMKHNGFFGKFINLSPDPVRVHWDGGGSTGLMYISSIPPFSSSGTATYPTHKFVVTPENDSTTILHKWTIQPGNSLYYYDPFYFDYSKAQKALTEQQLVLYHLQWQNKQFAEAYKKFTGTDWLALYGQKLAPRFHQWRADFIGQTHSITTNQIHFVEKPDPEILQRGTSVYGPRPDEVANVRPHRHKYPELNLTLTALSCAPRVFEIPNFLSDIEVAHILDIAGAADMQRSGVRANEGSDVATSNTRTSTNTWVSRKTDIIIDAIYQRAAAVLQIDESLLRYRHKFEVPEFTESRTSIAEPLQLVHYNPAEKYDPHHDFSMPGLVHLQPSRFATLLLYLNDDMEGGETAFPIWRNGETAEPLMVKPERGKAVLFYSVLPDGNFDNLSLHEARPVRKGEKFLTNLWVWEPLLDHTTARHI</sequence>
<dbReference type="InterPro" id="IPR005123">
    <property type="entry name" value="Oxoglu/Fe-dep_dioxygenase_dom"/>
</dbReference>
<dbReference type="InParanoid" id="A0A1Z5K1P4"/>
<evidence type="ECO:0000256" key="1">
    <source>
        <dbReference type="ARBA" id="ARBA00001961"/>
    </source>
</evidence>
<dbReference type="PANTHER" id="PTHR10869">
    <property type="entry name" value="PROLYL 4-HYDROXYLASE ALPHA SUBUNIT"/>
    <property type="match status" value="1"/>
</dbReference>
<dbReference type="AlphaFoldDB" id="A0A1Z5K1P4"/>
<dbReference type="GO" id="GO:0004656">
    <property type="term" value="F:procollagen-proline 4-dioxygenase activity"/>
    <property type="evidence" value="ECO:0007669"/>
    <property type="project" value="TreeGrafter"/>
</dbReference>
<keyword evidence="5" id="KW-0408">Iron</keyword>
<dbReference type="Proteomes" id="UP000198406">
    <property type="component" value="Unassembled WGS sequence"/>
</dbReference>
<name>A0A1Z5K1P4_FISSO</name>
<dbReference type="GO" id="GO:0005506">
    <property type="term" value="F:iron ion binding"/>
    <property type="evidence" value="ECO:0007669"/>
    <property type="project" value="InterPro"/>
</dbReference>
<comment type="cofactor">
    <cofactor evidence="1">
        <name>L-ascorbate</name>
        <dbReference type="ChEBI" id="CHEBI:38290"/>
    </cofactor>
</comment>
<dbReference type="SMART" id="SM00702">
    <property type="entry name" value="P4Hc"/>
    <property type="match status" value="1"/>
</dbReference>
<dbReference type="InterPro" id="IPR045054">
    <property type="entry name" value="P4HA-like"/>
</dbReference>
<accession>A0A1Z5K1P4</accession>
<evidence type="ECO:0000313" key="9">
    <source>
        <dbReference type="Proteomes" id="UP000198406"/>
    </source>
</evidence>
<evidence type="ECO:0000256" key="4">
    <source>
        <dbReference type="ARBA" id="ARBA00023002"/>
    </source>
</evidence>
<dbReference type="OrthoDB" id="420380at2759"/>
<evidence type="ECO:0000259" key="7">
    <source>
        <dbReference type="PROSITE" id="PS51471"/>
    </source>
</evidence>
<dbReference type="EMBL" id="BDSP01000143">
    <property type="protein sequence ID" value="GAX20167.1"/>
    <property type="molecule type" value="Genomic_DNA"/>
</dbReference>
<evidence type="ECO:0000256" key="6">
    <source>
        <dbReference type="SAM" id="SignalP"/>
    </source>
</evidence>
<dbReference type="InterPro" id="IPR044862">
    <property type="entry name" value="Pro_4_hyd_alph_FE2OG_OXY"/>
</dbReference>
<dbReference type="Gene3D" id="2.60.120.620">
    <property type="entry name" value="q2cbj1_9rhob like domain"/>
    <property type="match status" value="1"/>
</dbReference>
<protein>
    <recommendedName>
        <fullName evidence="7">Fe2OG dioxygenase domain-containing protein</fullName>
    </recommendedName>
</protein>
<comment type="caution">
    <text evidence="8">The sequence shown here is derived from an EMBL/GenBank/DDBJ whole genome shotgun (WGS) entry which is preliminary data.</text>
</comment>
<evidence type="ECO:0000256" key="5">
    <source>
        <dbReference type="ARBA" id="ARBA00023004"/>
    </source>
</evidence>
<evidence type="ECO:0000313" key="8">
    <source>
        <dbReference type="EMBL" id="GAX20167.1"/>
    </source>
</evidence>
<keyword evidence="2" id="KW-0479">Metal-binding</keyword>
<gene>
    <name evidence="8" type="ORF">FisN_17Lh117</name>
</gene>
<reference evidence="8 9" key="1">
    <citation type="journal article" date="2015" name="Plant Cell">
        <title>Oil accumulation by the oleaginous diatom Fistulifera solaris as revealed by the genome and transcriptome.</title>
        <authorList>
            <person name="Tanaka T."/>
            <person name="Maeda Y."/>
            <person name="Veluchamy A."/>
            <person name="Tanaka M."/>
            <person name="Abida H."/>
            <person name="Marechal E."/>
            <person name="Bowler C."/>
            <person name="Muto M."/>
            <person name="Sunaga Y."/>
            <person name="Tanaka M."/>
            <person name="Yoshino T."/>
            <person name="Taniguchi T."/>
            <person name="Fukuda Y."/>
            <person name="Nemoto M."/>
            <person name="Matsumoto M."/>
            <person name="Wong P.S."/>
            <person name="Aburatani S."/>
            <person name="Fujibuchi W."/>
        </authorList>
    </citation>
    <scope>NUCLEOTIDE SEQUENCE [LARGE SCALE GENOMIC DNA]</scope>
    <source>
        <strain evidence="8 9">JPCC DA0580</strain>
    </source>
</reference>
<keyword evidence="4" id="KW-0560">Oxidoreductase</keyword>
<keyword evidence="6" id="KW-0732">Signal</keyword>
<dbReference type="GO" id="GO:0005783">
    <property type="term" value="C:endoplasmic reticulum"/>
    <property type="evidence" value="ECO:0007669"/>
    <property type="project" value="TreeGrafter"/>
</dbReference>
<feature type="domain" description="Fe2OG dioxygenase" evidence="7">
    <location>
        <begin position="373"/>
        <end position="483"/>
    </location>
</feature>
<dbReference type="PROSITE" id="PS51471">
    <property type="entry name" value="FE2OG_OXY"/>
    <property type="match status" value="1"/>
</dbReference>
<dbReference type="GO" id="GO:0031418">
    <property type="term" value="F:L-ascorbic acid binding"/>
    <property type="evidence" value="ECO:0007669"/>
    <property type="project" value="InterPro"/>
</dbReference>
<keyword evidence="9" id="KW-1185">Reference proteome</keyword>
<organism evidence="8 9">
    <name type="scientific">Fistulifera solaris</name>
    <name type="common">Oleaginous diatom</name>
    <dbReference type="NCBI Taxonomy" id="1519565"/>
    <lineage>
        <taxon>Eukaryota</taxon>
        <taxon>Sar</taxon>
        <taxon>Stramenopiles</taxon>
        <taxon>Ochrophyta</taxon>
        <taxon>Bacillariophyta</taxon>
        <taxon>Bacillariophyceae</taxon>
        <taxon>Bacillariophycidae</taxon>
        <taxon>Naviculales</taxon>
        <taxon>Naviculaceae</taxon>
        <taxon>Fistulifera</taxon>
    </lineage>
</organism>
<feature type="chain" id="PRO_5013187677" description="Fe2OG dioxygenase domain-containing protein" evidence="6">
    <location>
        <begin position="20"/>
        <end position="494"/>
    </location>
</feature>
<proteinExistence type="predicted"/>
<dbReference type="InterPro" id="IPR006620">
    <property type="entry name" value="Pro_4_hyd_alph"/>
</dbReference>
<feature type="signal peptide" evidence="6">
    <location>
        <begin position="1"/>
        <end position="19"/>
    </location>
</feature>
<dbReference type="PANTHER" id="PTHR10869:SF226">
    <property type="entry name" value="PROLYL 4-HYDROXYLASE ALPHA SUBUNIT DOMAIN-CONTAINING PROTEIN"/>
    <property type="match status" value="1"/>
</dbReference>
<keyword evidence="3" id="KW-0223">Dioxygenase</keyword>
<dbReference type="Pfam" id="PF13640">
    <property type="entry name" value="2OG-FeII_Oxy_3"/>
    <property type="match status" value="1"/>
</dbReference>